<evidence type="ECO:0000256" key="4">
    <source>
        <dbReference type="ARBA" id="ARBA00022448"/>
    </source>
</evidence>
<name>A0A9J6C9L0_POLVA</name>
<evidence type="ECO:0000256" key="13">
    <source>
        <dbReference type="ARBA" id="ARBA00023136"/>
    </source>
</evidence>
<keyword evidence="7" id="KW-0479">Metal-binding</keyword>
<reference evidence="20" key="1">
    <citation type="submission" date="2021-03" db="EMBL/GenBank/DDBJ databases">
        <title>Chromosome level genome of the anhydrobiotic midge Polypedilum vanderplanki.</title>
        <authorList>
            <person name="Yoshida Y."/>
            <person name="Kikawada T."/>
            <person name="Gusev O."/>
        </authorList>
    </citation>
    <scope>NUCLEOTIDE SEQUENCE</scope>
    <source>
        <strain evidence="20">NIAS01</strain>
        <tissue evidence="20">Whole body or cell culture</tissue>
    </source>
</reference>
<keyword evidence="13" id="KW-0472">Membrane</keyword>
<keyword evidence="10" id="KW-0862">Zinc</keyword>
<dbReference type="GO" id="GO:0005634">
    <property type="term" value="C:nucleus"/>
    <property type="evidence" value="ECO:0007669"/>
    <property type="project" value="UniProtKB-ARBA"/>
</dbReference>
<dbReference type="PANTHER" id="PTHR48178:SF1">
    <property type="entry name" value="PEROXISOME BIOGENESIS FACTOR 2"/>
    <property type="match status" value="1"/>
</dbReference>
<dbReference type="PROSITE" id="PS50089">
    <property type="entry name" value="ZF_RING_2"/>
    <property type="match status" value="1"/>
</dbReference>
<evidence type="ECO:0000256" key="9">
    <source>
        <dbReference type="ARBA" id="ARBA00022786"/>
    </source>
</evidence>
<dbReference type="GO" id="GO:0008270">
    <property type="term" value="F:zinc ion binding"/>
    <property type="evidence" value="ECO:0007669"/>
    <property type="project" value="UniProtKB-KW"/>
</dbReference>
<comment type="catalytic activity">
    <reaction evidence="16">
        <text>[E2 ubiquitin-conjugating enzyme]-S-ubiquitinyl-L-cysteine + [acceptor protein]-L-cysteine = [E2 ubiquitin-conjugating enzyme]-L-cysteine + [acceptor protein]-S-ubiquitinyl-L-cysteine.</text>
        <dbReference type="EC" id="2.3.2.36"/>
    </reaction>
</comment>
<evidence type="ECO:0000256" key="1">
    <source>
        <dbReference type="ARBA" id="ARBA00004585"/>
    </source>
</evidence>
<comment type="subcellular location">
    <subcellularLocation>
        <location evidence="1">Peroxisome membrane</location>
        <topology evidence="1">Multi-pass membrane protein</topology>
    </subcellularLocation>
</comment>
<dbReference type="Gene3D" id="3.30.40.10">
    <property type="entry name" value="Zinc/RING finger domain, C3HC4 (zinc finger)"/>
    <property type="match status" value="1"/>
</dbReference>
<accession>A0A9J6C9L0</accession>
<dbReference type="PROSITE" id="PS00518">
    <property type="entry name" value="ZF_RING_1"/>
    <property type="match status" value="1"/>
</dbReference>
<dbReference type="InterPro" id="IPR001841">
    <property type="entry name" value="Znf_RING"/>
</dbReference>
<keyword evidence="11" id="KW-0653">Protein transport</keyword>
<dbReference type="SMART" id="SM00184">
    <property type="entry name" value="RING"/>
    <property type="match status" value="1"/>
</dbReference>
<dbReference type="Pfam" id="PF04757">
    <property type="entry name" value="Pex2_Pex12"/>
    <property type="match status" value="1"/>
</dbReference>
<dbReference type="SUPFAM" id="SSF57850">
    <property type="entry name" value="RING/U-box"/>
    <property type="match status" value="1"/>
</dbReference>
<keyword evidence="8 18" id="KW-0863">Zinc-finger</keyword>
<organism evidence="20 21">
    <name type="scientific">Polypedilum vanderplanki</name>
    <name type="common">Sleeping chironomid midge</name>
    <dbReference type="NCBI Taxonomy" id="319348"/>
    <lineage>
        <taxon>Eukaryota</taxon>
        <taxon>Metazoa</taxon>
        <taxon>Ecdysozoa</taxon>
        <taxon>Arthropoda</taxon>
        <taxon>Hexapoda</taxon>
        <taxon>Insecta</taxon>
        <taxon>Pterygota</taxon>
        <taxon>Neoptera</taxon>
        <taxon>Endopterygota</taxon>
        <taxon>Diptera</taxon>
        <taxon>Nematocera</taxon>
        <taxon>Chironomoidea</taxon>
        <taxon>Chironomidae</taxon>
        <taxon>Chironominae</taxon>
        <taxon>Polypedilum</taxon>
        <taxon>Polypedilum</taxon>
    </lineage>
</organism>
<evidence type="ECO:0000256" key="2">
    <source>
        <dbReference type="ARBA" id="ARBA00004906"/>
    </source>
</evidence>
<sequence length="283" mass="32993">MENKTAYVSRVNQLDAYLLDKEIVKIIQEQLSHAYKELPPGILSKFQPEIDALLKTLIWLNSILFNKSTFGQQILAITYQSDKLTRNKLILHYLLTILAPYTREFGHLRLTSNVHLQKIISWIEFCAKLLTIINFFRFLKTGQYPSLVDYFVRWKHISQSGAQMRNFGYAYMNRELIWTGFLELLNVTLPLVNYNVIQRKITQFLTSSQKNCQIVSKISPIMTIDTKCAICSKRPSIPHHINCQHVFCYFCIQGNLMMDSEFSCPICDTKNNGNIYPLEMKME</sequence>
<dbReference type="InterPro" id="IPR018957">
    <property type="entry name" value="Znf_C3HC4_RING-type"/>
</dbReference>
<evidence type="ECO:0000256" key="17">
    <source>
        <dbReference type="ARBA" id="ARBA00034523"/>
    </source>
</evidence>
<comment type="caution">
    <text evidence="20">The sequence shown here is derived from an EMBL/GenBank/DDBJ whole genome shotgun (WGS) entry which is preliminary data.</text>
</comment>
<dbReference type="Pfam" id="PF00097">
    <property type="entry name" value="zf-C3HC4"/>
    <property type="match status" value="1"/>
</dbReference>
<evidence type="ECO:0000256" key="10">
    <source>
        <dbReference type="ARBA" id="ARBA00022833"/>
    </source>
</evidence>
<gene>
    <name evidence="20" type="ORF">PVAND_008123</name>
</gene>
<dbReference type="InterPro" id="IPR025654">
    <property type="entry name" value="PEX2/10"/>
</dbReference>
<evidence type="ECO:0000256" key="6">
    <source>
        <dbReference type="ARBA" id="ARBA00022692"/>
    </source>
</evidence>
<dbReference type="EMBL" id="JADBJN010000002">
    <property type="protein sequence ID" value="KAG5678451.1"/>
    <property type="molecule type" value="Genomic_DNA"/>
</dbReference>
<dbReference type="GO" id="GO:0005778">
    <property type="term" value="C:peroxisomal membrane"/>
    <property type="evidence" value="ECO:0007669"/>
    <property type="project" value="UniProtKB-SubCell"/>
</dbReference>
<evidence type="ECO:0000256" key="15">
    <source>
        <dbReference type="ARBA" id="ARBA00032511"/>
    </source>
</evidence>
<evidence type="ECO:0000256" key="7">
    <source>
        <dbReference type="ARBA" id="ARBA00022723"/>
    </source>
</evidence>
<evidence type="ECO:0000256" key="16">
    <source>
        <dbReference type="ARBA" id="ARBA00034438"/>
    </source>
</evidence>
<evidence type="ECO:0000256" key="5">
    <source>
        <dbReference type="ARBA" id="ARBA00022679"/>
    </source>
</evidence>
<keyword evidence="5" id="KW-0808">Transferase</keyword>
<evidence type="ECO:0000256" key="8">
    <source>
        <dbReference type="ARBA" id="ARBA00022771"/>
    </source>
</evidence>
<evidence type="ECO:0000256" key="3">
    <source>
        <dbReference type="ARBA" id="ARBA00008704"/>
    </source>
</evidence>
<keyword evidence="9" id="KW-0833">Ubl conjugation pathway</keyword>
<evidence type="ECO:0000259" key="19">
    <source>
        <dbReference type="PROSITE" id="PS50089"/>
    </source>
</evidence>
<comment type="pathway">
    <text evidence="2">Protein modification; protein ubiquitination.</text>
</comment>
<comment type="similarity">
    <text evidence="3">Belongs to the pex2/pex10/pex12 family.</text>
</comment>
<keyword evidence="21" id="KW-1185">Reference proteome</keyword>
<protein>
    <recommendedName>
        <fullName evidence="17">RING-type E3 ubiquitin transferase (cysteine targeting)</fullName>
        <ecNumber evidence="17">2.3.2.36</ecNumber>
    </recommendedName>
    <alternativeName>
        <fullName evidence="15">Peroxin-2</fullName>
    </alternativeName>
</protein>
<keyword evidence="6" id="KW-0812">Transmembrane</keyword>
<dbReference type="OrthoDB" id="1701437at2759"/>
<keyword evidence="4" id="KW-0813">Transport</keyword>
<evidence type="ECO:0000256" key="14">
    <source>
        <dbReference type="ARBA" id="ARBA00023140"/>
    </source>
</evidence>
<dbReference type="InterPro" id="IPR006845">
    <property type="entry name" value="Pex_N"/>
</dbReference>
<evidence type="ECO:0000256" key="11">
    <source>
        <dbReference type="ARBA" id="ARBA00022927"/>
    </source>
</evidence>
<dbReference type="PANTHER" id="PTHR48178">
    <property type="entry name" value="PEROXISOME BIOGENESIS FACTOR 2"/>
    <property type="match status" value="1"/>
</dbReference>
<dbReference type="GO" id="GO:0061630">
    <property type="term" value="F:ubiquitin protein ligase activity"/>
    <property type="evidence" value="ECO:0007669"/>
    <property type="project" value="UniProtKB-EC"/>
</dbReference>
<keyword evidence="12" id="KW-1133">Transmembrane helix</keyword>
<keyword evidence="14" id="KW-0576">Peroxisome</keyword>
<evidence type="ECO:0000313" key="21">
    <source>
        <dbReference type="Proteomes" id="UP001107558"/>
    </source>
</evidence>
<evidence type="ECO:0000313" key="20">
    <source>
        <dbReference type="EMBL" id="KAG5678451.1"/>
    </source>
</evidence>
<feature type="domain" description="RING-type" evidence="19">
    <location>
        <begin position="228"/>
        <end position="268"/>
    </location>
</feature>
<proteinExistence type="inferred from homology"/>
<evidence type="ECO:0000256" key="12">
    <source>
        <dbReference type="ARBA" id="ARBA00022989"/>
    </source>
</evidence>
<dbReference type="GO" id="GO:0016558">
    <property type="term" value="P:protein import into peroxisome matrix"/>
    <property type="evidence" value="ECO:0007669"/>
    <property type="project" value="InterPro"/>
</dbReference>
<dbReference type="Proteomes" id="UP001107558">
    <property type="component" value="Chromosome 2"/>
</dbReference>
<dbReference type="AlphaFoldDB" id="A0A9J6C9L0"/>
<evidence type="ECO:0000256" key="18">
    <source>
        <dbReference type="PROSITE-ProRule" id="PRU00175"/>
    </source>
</evidence>
<dbReference type="EC" id="2.3.2.36" evidence="17"/>
<dbReference type="InterPro" id="IPR013083">
    <property type="entry name" value="Znf_RING/FYVE/PHD"/>
</dbReference>
<dbReference type="InterPro" id="IPR017907">
    <property type="entry name" value="Znf_RING_CS"/>
</dbReference>